<sequence length="137" mass="15648">MNNNNTMKISFFWALIVLGLNFHTQYELRGLFFGEEIKIAGATGNMPYSLHYFTLLVNIVPLFFSLLTLYLNHKVFKIISLLYASLFCLLNGFHFISTAIESLSDLSQIGLLGFVLVSNVLLVLELFKWYKNDVLAL</sequence>
<feature type="transmembrane region" description="Helical" evidence="1">
    <location>
        <begin position="48"/>
        <end position="71"/>
    </location>
</feature>
<feature type="transmembrane region" description="Helical" evidence="1">
    <location>
        <begin position="106"/>
        <end position="127"/>
    </location>
</feature>
<dbReference type="Proteomes" id="UP000556700">
    <property type="component" value="Unassembled WGS sequence"/>
</dbReference>
<gene>
    <name evidence="2" type="ORF">FLACHUCJ7_01570</name>
</gene>
<dbReference type="EMBL" id="CAIJDO010000114">
    <property type="protein sequence ID" value="CAD0003703.1"/>
    <property type="molecule type" value="Genomic_DNA"/>
</dbReference>
<dbReference type="AlphaFoldDB" id="A0A6V6YW66"/>
<keyword evidence="1" id="KW-0812">Transmembrane</keyword>
<dbReference type="RefSeq" id="WP_157505978.1">
    <property type="nucleotide sequence ID" value="NZ_CAIJDO010000114.1"/>
</dbReference>
<evidence type="ECO:0000313" key="3">
    <source>
        <dbReference type="Proteomes" id="UP000556700"/>
    </source>
</evidence>
<evidence type="ECO:0000313" key="2">
    <source>
        <dbReference type="EMBL" id="CAD0003703.1"/>
    </source>
</evidence>
<evidence type="ECO:0008006" key="4">
    <source>
        <dbReference type="Google" id="ProtNLM"/>
    </source>
</evidence>
<comment type="caution">
    <text evidence="2">The sequence shown here is derived from an EMBL/GenBank/DDBJ whole genome shotgun (WGS) entry which is preliminary data.</text>
</comment>
<reference evidence="2 3" key="1">
    <citation type="submission" date="2020-06" db="EMBL/GenBank/DDBJ databases">
        <authorList>
            <person name="Criscuolo A."/>
        </authorList>
    </citation>
    <scope>NUCLEOTIDE SEQUENCE [LARGE SCALE GENOMIC DNA]</scope>
    <source>
        <strain evidence="3">CIP 110025</strain>
    </source>
</reference>
<name>A0A6V6YW66_9FLAO</name>
<organism evidence="2 3">
    <name type="scientific">Flavobacterium chungangense</name>
    <dbReference type="NCBI Taxonomy" id="554283"/>
    <lineage>
        <taxon>Bacteria</taxon>
        <taxon>Pseudomonadati</taxon>
        <taxon>Bacteroidota</taxon>
        <taxon>Flavobacteriia</taxon>
        <taxon>Flavobacteriales</taxon>
        <taxon>Flavobacteriaceae</taxon>
        <taxon>Flavobacterium</taxon>
    </lineage>
</organism>
<keyword evidence="1" id="KW-0472">Membrane</keyword>
<evidence type="ECO:0000256" key="1">
    <source>
        <dbReference type="SAM" id="Phobius"/>
    </source>
</evidence>
<keyword evidence="1" id="KW-1133">Transmembrane helix</keyword>
<proteinExistence type="predicted"/>
<keyword evidence="3" id="KW-1185">Reference proteome</keyword>
<feature type="transmembrane region" description="Helical" evidence="1">
    <location>
        <begin position="78"/>
        <end position="100"/>
    </location>
</feature>
<protein>
    <recommendedName>
        <fullName evidence="4">HXXEE domain-containing protein</fullName>
    </recommendedName>
</protein>
<accession>A0A6V6YW66</accession>